<dbReference type="Proteomes" id="UP000008792">
    <property type="component" value="Unassembled WGS sequence"/>
</dbReference>
<keyword evidence="2" id="KW-1185">Reference proteome</keyword>
<sequence length="72" mass="8031">MQERKYVLSEEKDAQNKKPNVVVLENRDEAILTEMDIGPIQIELDGCTIVDGVYIALTATKTLRALLGIFVP</sequence>
<dbReference type="AlphaFoldDB" id="A0A0Q9WKM1"/>
<name>A0A0Q9WKM1_DROVI</name>
<evidence type="ECO:0000313" key="1">
    <source>
        <dbReference type="EMBL" id="KRF81403.1"/>
    </source>
</evidence>
<dbReference type="EMBL" id="CH940649">
    <property type="protein sequence ID" value="KRF81403.1"/>
    <property type="molecule type" value="Genomic_DNA"/>
</dbReference>
<gene>
    <name evidence="1" type="primary">Dvir\GJ26929</name>
    <name evidence="1" type="ORF">Dvir_GJ26929</name>
</gene>
<evidence type="ECO:0000313" key="2">
    <source>
        <dbReference type="Proteomes" id="UP000008792"/>
    </source>
</evidence>
<accession>A0A0Q9WKM1</accession>
<proteinExistence type="predicted"/>
<reference evidence="1 2" key="1">
    <citation type="journal article" date="2007" name="Nature">
        <title>Evolution of genes and genomes on the Drosophila phylogeny.</title>
        <authorList>
            <consortium name="Drosophila 12 Genomes Consortium"/>
            <person name="Clark A.G."/>
            <person name="Eisen M.B."/>
            <person name="Smith D.R."/>
            <person name="Bergman C.M."/>
            <person name="Oliver B."/>
            <person name="Markow T.A."/>
            <person name="Kaufman T.C."/>
            <person name="Kellis M."/>
            <person name="Gelbart W."/>
            <person name="Iyer V.N."/>
            <person name="Pollard D.A."/>
            <person name="Sackton T.B."/>
            <person name="Larracuente A.M."/>
            <person name="Singh N.D."/>
            <person name="Abad J.P."/>
            <person name="Abt D.N."/>
            <person name="Adryan B."/>
            <person name="Aguade M."/>
            <person name="Akashi H."/>
            <person name="Anderson W.W."/>
            <person name="Aquadro C.F."/>
            <person name="Ardell D.H."/>
            <person name="Arguello R."/>
            <person name="Artieri C.G."/>
            <person name="Barbash D.A."/>
            <person name="Barker D."/>
            <person name="Barsanti P."/>
            <person name="Batterham P."/>
            <person name="Batzoglou S."/>
            <person name="Begun D."/>
            <person name="Bhutkar A."/>
            <person name="Blanco E."/>
            <person name="Bosak S.A."/>
            <person name="Bradley R.K."/>
            <person name="Brand A.D."/>
            <person name="Brent M.R."/>
            <person name="Brooks A.N."/>
            <person name="Brown R.H."/>
            <person name="Butlin R.K."/>
            <person name="Caggese C."/>
            <person name="Calvi B.R."/>
            <person name="Bernardo de Carvalho A."/>
            <person name="Caspi A."/>
            <person name="Castrezana S."/>
            <person name="Celniker S.E."/>
            <person name="Chang J.L."/>
            <person name="Chapple C."/>
            <person name="Chatterji S."/>
            <person name="Chinwalla A."/>
            <person name="Civetta A."/>
            <person name="Clifton S.W."/>
            <person name="Comeron J.M."/>
            <person name="Costello J.C."/>
            <person name="Coyne J.A."/>
            <person name="Daub J."/>
            <person name="David R.G."/>
            <person name="Delcher A.L."/>
            <person name="Delehaunty K."/>
            <person name="Do C.B."/>
            <person name="Ebling H."/>
            <person name="Edwards K."/>
            <person name="Eickbush T."/>
            <person name="Evans J.D."/>
            <person name="Filipski A."/>
            <person name="Findeiss S."/>
            <person name="Freyhult E."/>
            <person name="Fulton L."/>
            <person name="Fulton R."/>
            <person name="Garcia A.C."/>
            <person name="Gardiner A."/>
            <person name="Garfield D.A."/>
            <person name="Garvin B.E."/>
            <person name="Gibson G."/>
            <person name="Gilbert D."/>
            <person name="Gnerre S."/>
            <person name="Godfrey J."/>
            <person name="Good R."/>
            <person name="Gotea V."/>
            <person name="Gravely B."/>
            <person name="Greenberg A.J."/>
            <person name="Griffiths-Jones S."/>
            <person name="Gross S."/>
            <person name="Guigo R."/>
            <person name="Gustafson E.A."/>
            <person name="Haerty W."/>
            <person name="Hahn M.W."/>
            <person name="Halligan D.L."/>
            <person name="Halpern A.L."/>
            <person name="Halter G.M."/>
            <person name="Han M.V."/>
            <person name="Heger A."/>
            <person name="Hillier L."/>
            <person name="Hinrichs A.S."/>
            <person name="Holmes I."/>
            <person name="Hoskins R.A."/>
            <person name="Hubisz M.J."/>
            <person name="Hultmark D."/>
            <person name="Huntley M.A."/>
            <person name="Jaffe D.B."/>
            <person name="Jagadeeshan S."/>
            <person name="Jeck W.R."/>
            <person name="Johnson J."/>
            <person name="Jones C.D."/>
            <person name="Jordan W.C."/>
            <person name="Karpen G.H."/>
            <person name="Kataoka E."/>
            <person name="Keightley P.D."/>
            <person name="Kheradpour P."/>
            <person name="Kirkness E.F."/>
            <person name="Koerich L.B."/>
            <person name="Kristiansen K."/>
            <person name="Kudrna D."/>
            <person name="Kulathinal R.J."/>
            <person name="Kumar S."/>
            <person name="Kwok R."/>
            <person name="Lander E."/>
            <person name="Langley C.H."/>
            <person name="Lapoint R."/>
            <person name="Lazzaro B.P."/>
            <person name="Lee S.J."/>
            <person name="Levesque L."/>
            <person name="Li R."/>
            <person name="Lin C.F."/>
            <person name="Lin M.F."/>
            <person name="Lindblad-Toh K."/>
            <person name="Llopart A."/>
            <person name="Long M."/>
            <person name="Low L."/>
            <person name="Lozovsky E."/>
            <person name="Lu J."/>
            <person name="Luo M."/>
            <person name="Machado C.A."/>
            <person name="Makalowski W."/>
            <person name="Marzo M."/>
            <person name="Matsuda M."/>
            <person name="Matzkin L."/>
            <person name="McAllister B."/>
            <person name="McBride C.S."/>
            <person name="McKernan B."/>
            <person name="McKernan K."/>
            <person name="Mendez-Lago M."/>
            <person name="Minx P."/>
            <person name="Mollenhauer M.U."/>
            <person name="Montooth K."/>
            <person name="Mount S.M."/>
            <person name="Mu X."/>
            <person name="Myers E."/>
            <person name="Negre B."/>
            <person name="Newfeld S."/>
            <person name="Nielsen R."/>
            <person name="Noor M.A."/>
            <person name="O'Grady P."/>
            <person name="Pachter L."/>
            <person name="Papaceit M."/>
            <person name="Parisi M.J."/>
            <person name="Parisi M."/>
            <person name="Parts L."/>
            <person name="Pedersen J.S."/>
            <person name="Pesole G."/>
            <person name="Phillippy A.M."/>
            <person name="Ponting C.P."/>
            <person name="Pop M."/>
            <person name="Porcelli D."/>
            <person name="Powell J.R."/>
            <person name="Prohaska S."/>
            <person name="Pruitt K."/>
            <person name="Puig M."/>
            <person name="Quesneville H."/>
            <person name="Ram K.R."/>
            <person name="Rand D."/>
            <person name="Rasmussen M.D."/>
            <person name="Reed L.K."/>
            <person name="Reenan R."/>
            <person name="Reily A."/>
            <person name="Remington K.A."/>
            <person name="Rieger T.T."/>
            <person name="Ritchie M.G."/>
            <person name="Robin C."/>
            <person name="Rogers Y.H."/>
            <person name="Rohde C."/>
            <person name="Rozas J."/>
            <person name="Rubenfield M.J."/>
            <person name="Ruiz A."/>
            <person name="Russo S."/>
            <person name="Salzberg S.L."/>
            <person name="Sanchez-Gracia A."/>
            <person name="Saranga D.J."/>
            <person name="Sato H."/>
            <person name="Schaeffer S.W."/>
            <person name="Schatz M.C."/>
            <person name="Schlenke T."/>
            <person name="Schwartz R."/>
            <person name="Segarra C."/>
            <person name="Singh R.S."/>
            <person name="Sirot L."/>
            <person name="Sirota M."/>
            <person name="Sisneros N.B."/>
            <person name="Smith C.D."/>
            <person name="Smith T.F."/>
            <person name="Spieth J."/>
            <person name="Stage D.E."/>
            <person name="Stark A."/>
            <person name="Stephan W."/>
            <person name="Strausberg R.L."/>
            <person name="Strempel S."/>
            <person name="Sturgill D."/>
            <person name="Sutton G."/>
            <person name="Sutton G.G."/>
            <person name="Tao W."/>
            <person name="Teichmann S."/>
            <person name="Tobari Y.N."/>
            <person name="Tomimura Y."/>
            <person name="Tsolas J.M."/>
            <person name="Valente V.L."/>
            <person name="Venter E."/>
            <person name="Venter J.C."/>
            <person name="Vicario S."/>
            <person name="Vieira F.G."/>
            <person name="Vilella A.J."/>
            <person name="Villasante A."/>
            <person name="Walenz B."/>
            <person name="Wang J."/>
            <person name="Wasserman M."/>
            <person name="Watts T."/>
            <person name="Wilson D."/>
            <person name="Wilson R.K."/>
            <person name="Wing R.A."/>
            <person name="Wolfner M.F."/>
            <person name="Wong A."/>
            <person name="Wong G.K."/>
            <person name="Wu C.I."/>
            <person name="Wu G."/>
            <person name="Yamamoto D."/>
            <person name="Yang H.P."/>
            <person name="Yang S.P."/>
            <person name="Yorke J.A."/>
            <person name="Yoshida K."/>
            <person name="Zdobnov E."/>
            <person name="Zhang P."/>
            <person name="Zhang Y."/>
            <person name="Zimin A.V."/>
            <person name="Baldwin J."/>
            <person name="Abdouelleil A."/>
            <person name="Abdulkadir J."/>
            <person name="Abebe A."/>
            <person name="Abera B."/>
            <person name="Abreu J."/>
            <person name="Acer S.C."/>
            <person name="Aftuck L."/>
            <person name="Alexander A."/>
            <person name="An P."/>
            <person name="Anderson E."/>
            <person name="Anderson S."/>
            <person name="Arachi H."/>
            <person name="Azer M."/>
            <person name="Bachantsang P."/>
            <person name="Barry A."/>
            <person name="Bayul T."/>
            <person name="Berlin A."/>
            <person name="Bessette D."/>
            <person name="Bloom T."/>
            <person name="Blye J."/>
            <person name="Boguslavskiy L."/>
            <person name="Bonnet C."/>
            <person name="Boukhgalter B."/>
            <person name="Bourzgui I."/>
            <person name="Brown A."/>
            <person name="Cahill P."/>
            <person name="Channer S."/>
            <person name="Cheshatsang Y."/>
            <person name="Chuda L."/>
            <person name="Citroen M."/>
            <person name="Collymore A."/>
            <person name="Cooke P."/>
            <person name="Costello M."/>
            <person name="D'Aco K."/>
            <person name="Daza R."/>
            <person name="De Haan G."/>
            <person name="DeGray S."/>
            <person name="DeMaso C."/>
            <person name="Dhargay N."/>
            <person name="Dooley K."/>
            <person name="Dooley E."/>
            <person name="Doricent M."/>
            <person name="Dorje P."/>
            <person name="Dorjee K."/>
            <person name="Dupes A."/>
            <person name="Elong R."/>
            <person name="Falk J."/>
            <person name="Farina A."/>
            <person name="Faro S."/>
            <person name="Ferguson D."/>
            <person name="Fisher S."/>
            <person name="Foley C.D."/>
            <person name="Franke A."/>
            <person name="Friedrich D."/>
            <person name="Gadbois L."/>
            <person name="Gearin G."/>
            <person name="Gearin C.R."/>
            <person name="Giannoukos G."/>
            <person name="Goode T."/>
            <person name="Graham J."/>
            <person name="Grandbois E."/>
            <person name="Grewal S."/>
            <person name="Gyaltsen K."/>
            <person name="Hafez N."/>
            <person name="Hagos B."/>
            <person name="Hall J."/>
            <person name="Henson C."/>
            <person name="Hollinger A."/>
            <person name="Honan T."/>
            <person name="Huard M.D."/>
            <person name="Hughes L."/>
            <person name="Hurhula B."/>
            <person name="Husby M.E."/>
            <person name="Kamat A."/>
            <person name="Kanga B."/>
            <person name="Kashin S."/>
            <person name="Khazanovich D."/>
            <person name="Kisner P."/>
            <person name="Lance K."/>
            <person name="Lara M."/>
            <person name="Lee W."/>
            <person name="Lennon N."/>
            <person name="Letendre F."/>
            <person name="LeVine R."/>
            <person name="Lipovsky A."/>
            <person name="Liu X."/>
            <person name="Liu J."/>
            <person name="Liu S."/>
            <person name="Lokyitsang T."/>
            <person name="Lokyitsang Y."/>
            <person name="Lubonja R."/>
            <person name="Lui A."/>
            <person name="MacDonald P."/>
            <person name="Magnisalis V."/>
            <person name="Maru K."/>
            <person name="Matthews C."/>
            <person name="McCusker W."/>
            <person name="McDonough S."/>
            <person name="Mehta T."/>
            <person name="Meldrim J."/>
            <person name="Meneus L."/>
            <person name="Mihai O."/>
            <person name="Mihalev A."/>
            <person name="Mihova T."/>
            <person name="Mittelman R."/>
            <person name="Mlenga V."/>
            <person name="Montmayeur A."/>
            <person name="Mulrain L."/>
            <person name="Navidi A."/>
            <person name="Naylor J."/>
            <person name="Negash T."/>
            <person name="Nguyen T."/>
            <person name="Nguyen N."/>
            <person name="Nicol R."/>
            <person name="Norbu C."/>
            <person name="Norbu N."/>
            <person name="Novod N."/>
            <person name="O'Neill B."/>
            <person name="Osman S."/>
            <person name="Markiewicz E."/>
            <person name="Oyono O.L."/>
            <person name="Patti C."/>
            <person name="Phunkhang P."/>
            <person name="Pierre F."/>
            <person name="Priest M."/>
            <person name="Raghuraman S."/>
            <person name="Rege F."/>
            <person name="Reyes R."/>
            <person name="Rise C."/>
            <person name="Rogov P."/>
            <person name="Ross K."/>
            <person name="Ryan E."/>
            <person name="Settipalli S."/>
            <person name="Shea T."/>
            <person name="Sherpa N."/>
            <person name="Shi L."/>
            <person name="Shih D."/>
            <person name="Sparrow T."/>
            <person name="Spaulding J."/>
            <person name="Stalker J."/>
            <person name="Stange-Thomann N."/>
            <person name="Stavropoulos S."/>
            <person name="Stone C."/>
            <person name="Strader C."/>
            <person name="Tesfaye S."/>
            <person name="Thomson T."/>
            <person name="Thoulutsang Y."/>
            <person name="Thoulutsang D."/>
            <person name="Topham K."/>
            <person name="Topping I."/>
            <person name="Tsamla T."/>
            <person name="Vassiliev H."/>
            <person name="Vo A."/>
            <person name="Wangchuk T."/>
            <person name="Wangdi T."/>
            <person name="Weiand M."/>
            <person name="Wilkinson J."/>
            <person name="Wilson A."/>
            <person name="Yadav S."/>
            <person name="Young G."/>
            <person name="Yu Q."/>
            <person name="Zembek L."/>
            <person name="Zhong D."/>
            <person name="Zimmer A."/>
            <person name="Zwirko Z."/>
            <person name="Jaffe D.B."/>
            <person name="Alvarez P."/>
            <person name="Brockman W."/>
            <person name="Butler J."/>
            <person name="Chin C."/>
            <person name="Gnerre S."/>
            <person name="Grabherr M."/>
            <person name="Kleber M."/>
            <person name="Mauceli E."/>
            <person name="MacCallum I."/>
        </authorList>
    </citation>
    <scope>NUCLEOTIDE SEQUENCE [LARGE SCALE GENOMIC DNA]</scope>
    <source>
        <strain evidence="2">Tucson 15010-1051.87</strain>
    </source>
</reference>
<organism evidence="1 2">
    <name type="scientific">Drosophila virilis</name>
    <name type="common">Fruit fly</name>
    <dbReference type="NCBI Taxonomy" id="7244"/>
    <lineage>
        <taxon>Eukaryota</taxon>
        <taxon>Metazoa</taxon>
        <taxon>Ecdysozoa</taxon>
        <taxon>Arthropoda</taxon>
        <taxon>Hexapoda</taxon>
        <taxon>Insecta</taxon>
        <taxon>Pterygota</taxon>
        <taxon>Neoptera</taxon>
        <taxon>Endopterygota</taxon>
        <taxon>Diptera</taxon>
        <taxon>Brachycera</taxon>
        <taxon>Muscomorpha</taxon>
        <taxon>Ephydroidea</taxon>
        <taxon>Drosophilidae</taxon>
        <taxon>Drosophila</taxon>
    </lineage>
</organism>
<dbReference type="InParanoid" id="A0A0Q9WKM1"/>
<protein>
    <submittedName>
        <fullName evidence="1">Uncharacterized protein</fullName>
    </submittedName>
</protein>